<accession>A0A8T2R4B8</accession>
<keyword evidence="2" id="KW-1185">Reference proteome</keyword>
<organism evidence="1 2">
    <name type="scientific">Ceratopteris richardii</name>
    <name type="common">Triangle waterfern</name>
    <dbReference type="NCBI Taxonomy" id="49495"/>
    <lineage>
        <taxon>Eukaryota</taxon>
        <taxon>Viridiplantae</taxon>
        <taxon>Streptophyta</taxon>
        <taxon>Embryophyta</taxon>
        <taxon>Tracheophyta</taxon>
        <taxon>Polypodiopsida</taxon>
        <taxon>Polypodiidae</taxon>
        <taxon>Polypodiales</taxon>
        <taxon>Pteridineae</taxon>
        <taxon>Pteridaceae</taxon>
        <taxon>Parkerioideae</taxon>
        <taxon>Ceratopteris</taxon>
    </lineage>
</organism>
<dbReference type="EMBL" id="CM035435">
    <property type="protein sequence ID" value="KAH7290644.1"/>
    <property type="molecule type" value="Genomic_DNA"/>
</dbReference>
<dbReference type="AlphaFoldDB" id="A0A8T2R4B8"/>
<evidence type="ECO:0000313" key="1">
    <source>
        <dbReference type="EMBL" id="KAH7290644.1"/>
    </source>
</evidence>
<proteinExistence type="predicted"/>
<sequence>MLLLCSDICFSDSQKCVLHSVMMMCAHMVGDDSQQEPIVNFPFWGTMSQVLSTQQDTKSAFCMLVMVHTHQSGSLLDAKAGGALSI</sequence>
<reference evidence="1" key="1">
    <citation type="submission" date="2021-08" db="EMBL/GenBank/DDBJ databases">
        <title>WGS assembly of Ceratopteris richardii.</title>
        <authorList>
            <person name="Marchant D.B."/>
            <person name="Chen G."/>
            <person name="Jenkins J."/>
            <person name="Shu S."/>
            <person name="Leebens-Mack J."/>
            <person name="Grimwood J."/>
            <person name="Schmutz J."/>
            <person name="Soltis P."/>
            <person name="Soltis D."/>
            <person name="Chen Z.-H."/>
        </authorList>
    </citation>
    <scope>NUCLEOTIDE SEQUENCE</scope>
    <source>
        <strain evidence="1">Whitten #5841</strain>
        <tissue evidence="1">Leaf</tissue>
    </source>
</reference>
<gene>
    <name evidence="1" type="ORF">KP509_30G057900</name>
</gene>
<dbReference type="Proteomes" id="UP000825935">
    <property type="component" value="Chromosome 30"/>
</dbReference>
<name>A0A8T2R4B8_CERRI</name>
<protein>
    <submittedName>
        <fullName evidence="1">Uncharacterized protein</fullName>
    </submittedName>
</protein>
<evidence type="ECO:0000313" key="2">
    <source>
        <dbReference type="Proteomes" id="UP000825935"/>
    </source>
</evidence>
<comment type="caution">
    <text evidence="1">The sequence shown here is derived from an EMBL/GenBank/DDBJ whole genome shotgun (WGS) entry which is preliminary data.</text>
</comment>